<dbReference type="CDD" id="cd00086">
    <property type="entry name" value="homeodomain"/>
    <property type="match status" value="1"/>
</dbReference>
<dbReference type="PANTHER" id="PTHR24333">
    <property type="entry name" value="HOMEO BOX HB9 LIKE A-RELATED"/>
    <property type="match status" value="1"/>
</dbReference>
<evidence type="ECO:0000256" key="1">
    <source>
        <dbReference type="ARBA" id="ARBA00004123"/>
    </source>
</evidence>
<keyword evidence="4 5" id="KW-0539">Nucleus</keyword>
<dbReference type="InterPro" id="IPR009057">
    <property type="entry name" value="Homeodomain-like_sf"/>
</dbReference>
<dbReference type="GeneID" id="113393107"/>
<dbReference type="Gene3D" id="1.10.10.60">
    <property type="entry name" value="Homeodomain-like"/>
    <property type="match status" value="1"/>
</dbReference>
<sequence>MSRNTGVSLHKDGEMVVTNMNFFQNFRLKKSKRYRSAFTTEQINYLEKEFRKFPYIGNTNRKEVANILDISERAVKIWFQNRRMKEKREVNGNKGSHIEDKNNIYNYSRDLLNNSNVQTNNDCGFNNSLPSNQRDKSKESTIKDLKVHYNLNDKHVPSNQIKIKNIKMSYNKHNIRKNSKKGNRNSNILKSITPPKIKCETTKLLAEPLKVIHKTTHFNEEFTNQERNALVCHNKKESEVAQDLTTRNKRMKDNQQFDLVNSNIDQRFMPFYTQGYYAPTQLTATSTLNSGNIIWKPVNVMPMPIPGLATRSPFSATHNCSGISSNNQDVSKGTCNCHGPPLWFNTRSQCVASTQPQYIFAFPFSNSANNI</sequence>
<feature type="DNA-binding region" description="Homeobox" evidence="5">
    <location>
        <begin position="31"/>
        <end position="90"/>
    </location>
</feature>
<dbReference type="InterPro" id="IPR017970">
    <property type="entry name" value="Homeobox_CS"/>
</dbReference>
<evidence type="ECO:0000256" key="4">
    <source>
        <dbReference type="ARBA" id="ARBA00023242"/>
    </source>
</evidence>
<dbReference type="PROSITE" id="PS50071">
    <property type="entry name" value="HOMEOBOX_2"/>
    <property type="match status" value="1"/>
</dbReference>
<evidence type="ECO:0000256" key="3">
    <source>
        <dbReference type="ARBA" id="ARBA00023155"/>
    </source>
</evidence>
<dbReference type="InterPro" id="IPR050848">
    <property type="entry name" value="Homeobox_TF"/>
</dbReference>
<protein>
    <submittedName>
        <fullName evidence="9">Homeobox protein 10-like</fullName>
    </submittedName>
</protein>
<evidence type="ECO:0000259" key="7">
    <source>
        <dbReference type="PROSITE" id="PS50071"/>
    </source>
</evidence>
<dbReference type="InterPro" id="IPR001356">
    <property type="entry name" value="HD"/>
</dbReference>
<evidence type="ECO:0000313" key="9">
    <source>
        <dbReference type="RefSeq" id="XP_064072627.1"/>
    </source>
</evidence>
<evidence type="ECO:0000256" key="5">
    <source>
        <dbReference type="PROSITE-ProRule" id="PRU00108"/>
    </source>
</evidence>
<evidence type="ECO:0000256" key="6">
    <source>
        <dbReference type="RuleBase" id="RU000682"/>
    </source>
</evidence>
<reference evidence="9" key="1">
    <citation type="submission" date="2025-08" db="UniProtKB">
        <authorList>
            <consortium name="RefSeq"/>
        </authorList>
    </citation>
    <scope>IDENTIFICATION</scope>
    <source>
        <tissue evidence="9">Whole body</tissue>
    </source>
</reference>
<evidence type="ECO:0000313" key="8">
    <source>
        <dbReference type="Proteomes" id="UP001652626"/>
    </source>
</evidence>
<organism evidence="8 9">
    <name type="scientific">Vanessa tameamea</name>
    <name type="common">Kamehameha butterfly</name>
    <dbReference type="NCBI Taxonomy" id="334116"/>
    <lineage>
        <taxon>Eukaryota</taxon>
        <taxon>Metazoa</taxon>
        <taxon>Ecdysozoa</taxon>
        <taxon>Arthropoda</taxon>
        <taxon>Hexapoda</taxon>
        <taxon>Insecta</taxon>
        <taxon>Pterygota</taxon>
        <taxon>Neoptera</taxon>
        <taxon>Endopterygota</taxon>
        <taxon>Lepidoptera</taxon>
        <taxon>Glossata</taxon>
        <taxon>Ditrysia</taxon>
        <taxon>Papilionoidea</taxon>
        <taxon>Nymphalidae</taxon>
        <taxon>Nymphalinae</taxon>
        <taxon>Vanessa</taxon>
    </lineage>
</organism>
<proteinExistence type="predicted"/>
<name>A0ABM4AMV4_VANTA</name>
<dbReference type="PANTHER" id="PTHR24333:SF5">
    <property type="entry name" value="VENT HOMEOBOX"/>
    <property type="match status" value="1"/>
</dbReference>
<feature type="domain" description="Homeobox" evidence="7">
    <location>
        <begin position="29"/>
        <end position="89"/>
    </location>
</feature>
<accession>A0ABM4AMV4</accession>
<dbReference type="SUPFAM" id="SSF46689">
    <property type="entry name" value="Homeodomain-like"/>
    <property type="match status" value="1"/>
</dbReference>
<dbReference type="SMART" id="SM00389">
    <property type="entry name" value="HOX"/>
    <property type="match status" value="1"/>
</dbReference>
<dbReference type="Pfam" id="PF00046">
    <property type="entry name" value="Homeodomain"/>
    <property type="match status" value="1"/>
</dbReference>
<dbReference type="PROSITE" id="PS00027">
    <property type="entry name" value="HOMEOBOX_1"/>
    <property type="match status" value="1"/>
</dbReference>
<dbReference type="Proteomes" id="UP001652626">
    <property type="component" value="Chromosome 12"/>
</dbReference>
<gene>
    <name evidence="9" type="primary">LOC113393107</name>
</gene>
<comment type="subcellular location">
    <subcellularLocation>
        <location evidence="1 5 6">Nucleus</location>
    </subcellularLocation>
</comment>
<keyword evidence="3 5" id="KW-0371">Homeobox</keyword>
<keyword evidence="2 5" id="KW-0238">DNA-binding</keyword>
<dbReference type="RefSeq" id="XP_064072627.1">
    <property type="nucleotide sequence ID" value="XM_064216557.1"/>
</dbReference>
<keyword evidence="8" id="KW-1185">Reference proteome</keyword>
<evidence type="ECO:0000256" key="2">
    <source>
        <dbReference type="ARBA" id="ARBA00023125"/>
    </source>
</evidence>